<dbReference type="Proteomes" id="UP000566819">
    <property type="component" value="Unassembled WGS sequence"/>
</dbReference>
<sequence>MHAQILVSWIYPEKERKLIVVGERAMAMFDDCEPWGRKLRVFHHRVDWTTGFPEPLKGEAETMALEAREPLAAECCHFLECIRDRKPPLTNLTKAWLLSVSFARWRKS</sequence>
<name>A0A8H4VZD6_9HELO</name>
<proteinExistence type="predicted"/>
<evidence type="ECO:0000313" key="1">
    <source>
        <dbReference type="EMBL" id="KAF4625439.1"/>
    </source>
</evidence>
<organism evidence="1 2">
    <name type="scientific">Cudoniella acicularis</name>
    <dbReference type="NCBI Taxonomy" id="354080"/>
    <lineage>
        <taxon>Eukaryota</taxon>
        <taxon>Fungi</taxon>
        <taxon>Dikarya</taxon>
        <taxon>Ascomycota</taxon>
        <taxon>Pezizomycotina</taxon>
        <taxon>Leotiomycetes</taxon>
        <taxon>Helotiales</taxon>
        <taxon>Tricladiaceae</taxon>
        <taxon>Cudoniella</taxon>
    </lineage>
</organism>
<keyword evidence="2" id="KW-1185">Reference proteome</keyword>
<dbReference type="Gene3D" id="3.30.360.10">
    <property type="entry name" value="Dihydrodipicolinate Reductase, domain 2"/>
    <property type="match status" value="1"/>
</dbReference>
<evidence type="ECO:0000313" key="2">
    <source>
        <dbReference type="Proteomes" id="UP000566819"/>
    </source>
</evidence>
<dbReference type="Gene3D" id="3.40.50.720">
    <property type="entry name" value="NAD(P)-binding Rossmann-like Domain"/>
    <property type="match status" value="1"/>
</dbReference>
<comment type="caution">
    <text evidence="1">The sequence shown here is derived from an EMBL/GenBank/DDBJ whole genome shotgun (WGS) entry which is preliminary data.</text>
</comment>
<dbReference type="OrthoDB" id="64915at2759"/>
<reference evidence="1 2" key="1">
    <citation type="submission" date="2020-03" db="EMBL/GenBank/DDBJ databases">
        <title>Draft Genome Sequence of Cudoniella acicularis.</title>
        <authorList>
            <person name="Buettner E."/>
            <person name="Kellner H."/>
        </authorList>
    </citation>
    <scope>NUCLEOTIDE SEQUENCE [LARGE SCALE GENOMIC DNA]</scope>
    <source>
        <strain evidence="1 2">DSM 108380</strain>
    </source>
</reference>
<gene>
    <name evidence="1" type="ORF">G7Y89_g12727</name>
</gene>
<dbReference type="EMBL" id="JAAMPI010001377">
    <property type="protein sequence ID" value="KAF4625439.1"/>
    <property type="molecule type" value="Genomic_DNA"/>
</dbReference>
<accession>A0A8H4VZD6</accession>
<protein>
    <submittedName>
        <fullName evidence="1">Uncharacterized protein</fullName>
    </submittedName>
</protein>
<dbReference type="AlphaFoldDB" id="A0A8H4VZD6"/>